<accession>A0A0V8RU47</accession>
<comment type="caution">
    <text evidence="1">The sequence shown here is derived from an EMBL/GenBank/DDBJ whole genome shotgun (WGS) entry which is preliminary data.</text>
</comment>
<evidence type="ECO:0000313" key="2">
    <source>
        <dbReference type="Proteomes" id="UP000053352"/>
    </source>
</evidence>
<proteinExistence type="predicted"/>
<reference evidence="1 2" key="1">
    <citation type="submission" date="2015-11" db="EMBL/GenBank/DDBJ databases">
        <title>Genome sequence of Pyrodictium occultum PL-19, a marine hyperthermophilic archaeon isolated from Volcano, Italy.</title>
        <authorList>
            <person name="Utturkar S."/>
            <person name="Huber H."/>
            <person name="Leptihn S."/>
            <person name="Brown S."/>
            <person name="Stetter K.O."/>
            <person name="Podar M."/>
        </authorList>
    </citation>
    <scope>NUCLEOTIDE SEQUENCE [LARGE SCALE GENOMIC DNA]</scope>
    <source>
        <strain evidence="1 2">PL-19</strain>
    </source>
</reference>
<dbReference type="RefSeq" id="WP_058370268.1">
    <property type="nucleotide sequence ID" value="NZ_LNTB01000001.1"/>
</dbReference>
<organism evidence="1 2">
    <name type="scientific">Pyrodictium occultum</name>
    <dbReference type="NCBI Taxonomy" id="2309"/>
    <lineage>
        <taxon>Archaea</taxon>
        <taxon>Thermoproteota</taxon>
        <taxon>Thermoprotei</taxon>
        <taxon>Desulfurococcales</taxon>
        <taxon>Pyrodictiaceae</taxon>
        <taxon>Pyrodictium</taxon>
    </lineage>
</organism>
<dbReference type="EMBL" id="LNTB01000001">
    <property type="protein sequence ID" value="KSW11593.1"/>
    <property type="molecule type" value="Genomic_DNA"/>
</dbReference>
<dbReference type="AlphaFoldDB" id="A0A0V8RU47"/>
<keyword evidence="2" id="KW-1185">Reference proteome</keyword>
<evidence type="ECO:0000313" key="1">
    <source>
        <dbReference type="EMBL" id="KSW11593.1"/>
    </source>
</evidence>
<sequence length="82" mass="8846">MVYRRAVEEAYSIVRAVEVACGSTAEMEEALEILEELVSGAAGLDEAAYAAELLREAADVLRARGCLDWHLLGQAADILEHA</sequence>
<gene>
    <name evidence="1" type="ORF">CF15_01810</name>
</gene>
<protein>
    <submittedName>
        <fullName evidence="1">Uncharacterized protein</fullName>
    </submittedName>
</protein>
<dbReference type="Proteomes" id="UP000053352">
    <property type="component" value="Unassembled WGS sequence"/>
</dbReference>
<name>A0A0V8RU47_PYROC</name>